<dbReference type="InterPro" id="IPR009060">
    <property type="entry name" value="UBA-like_sf"/>
</dbReference>
<evidence type="ECO:0000256" key="5">
    <source>
        <dbReference type="HAMAP-Rule" id="MF_00050"/>
    </source>
</evidence>
<dbReference type="CDD" id="cd14275">
    <property type="entry name" value="UBA_EF-Ts"/>
    <property type="match status" value="1"/>
</dbReference>
<name>A0AAE4ZAU8_9BACT</name>
<dbReference type="Proteomes" id="UP000702544">
    <property type="component" value="Unassembled WGS sequence"/>
</dbReference>
<keyword evidence="3 5" id="KW-0251">Elongation factor</keyword>
<comment type="subcellular location">
    <subcellularLocation>
        <location evidence="5 7">Cytoplasm</location>
    </subcellularLocation>
</comment>
<evidence type="ECO:0000256" key="7">
    <source>
        <dbReference type="RuleBase" id="RU000643"/>
    </source>
</evidence>
<dbReference type="AlphaFoldDB" id="A0AAE4ZAU8"/>
<dbReference type="Gene3D" id="1.10.286.20">
    <property type="match status" value="1"/>
</dbReference>
<reference evidence="9 10" key="1">
    <citation type="submission" date="2020-01" db="EMBL/GenBank/DDBJ databases">
        <title>Genomes assembled from Gulf of Kutch pelagic sediment metagenomes.</title>
        <authorList>
            <person name="Chandrashekar M."/>
            <person name="Mahajan M.S."/>
            <person name="Dave K.J."/>
            <person name="Vatsa P."/>
            <person name="Nathani N.M."/>
        </authorList>
    </citation>
    <scope>NUCLEOTIDE SEQUENCE [LARGE SCALE GENOMIC DNA]</scope>
    <source>
        <strain evidence="9">KS3-K002</strain>
    </source>
</reference>
<evidence type="ECO:0000256" key="4">
    <source>
        <dbReference type="ARBA" id="ARBA00022917"/>
    </source>
</evidence>
<evidence type="ECO:0000313" key="9">
    <source>
        <dbReference type="EMBL" id="NIR76243.1"/>
    </source>
</evidence>
<evidence type="ECO:0000256" key="6">
    <source>
        <dbReference type="RuleBase" id="RU000642"/>
    </source>
</evidence>
<dbReference type="SUPFAM" id="SSF54713">
    <property type="entry name" value="Elongation factor Ts (EF-Ts), dimerisation domain"/>
    <property type="match status" value="1"/>
</dbReference>
<dbReference type="HAMAP" id="MF_00050">
    <property type="entry name" value="EF_Ts"/>
    <property type="match status" value="1"/>
</dbReference>
<dbReference type="SUPFAM" id="SSF46934">
    <property type="entry name" value="UBA-like"/>
    <property type="match status" value="1"/>
</dbReference>
<comment type="caution">
    <text evidence="9">The sequence shown here is derived from an EMBL/GenBank/DDBJ whole genome shotgun (WGS) entry which is preliminary data.</text>
</comment>
<dbReference type="NCBIfam" id="TIGR00116">
    <property type="entry name" value="tsf"/>
    <property type="match status" value="1"/>
</dbReference>
<feature type="domain" description="Translation elongation factor EFTs/EF1B dimerisation" evidence="8">
    <location>
        <begin position="56"/>
        <end position="198"/>
    </location>
</feature>
<dbReference type="InterPro" id="IPR014039">
    <property type="entry name" value="Transl_elong_EFTs/EF1B_dimer"/>
</dbReference>
<evidence type="ECO:0000256" key="1">
    <source>
        <dbReference type="ARBA" id="ARBA00005532"/>
    </source>
</evidence>
<evidence type="ECO:0000259" key="8">
    <source>
        <dbReference type="Pfam" id="PF00889"/>
    </source>
</evidence>
<dbReference type="GO" id="GO:0005737">
    <property type="term" value="C:cytoplasm"/>
    <property type="evidence" value="ECO:0007669"/>
    <property type="project" value="UniProtKB-SubCell"/>
</dbReference>
<proteinExistence type="inferred from homology"/>
<evidence type="ECO:0000313" key="10">
    <source>
        <dbReference type="Proteomes" id="UP000702544"/>
    </source>
</evidence>
<sequence length="198" mass="21959">MTEISAGIVKELRDRTGAGMMDCKRALQETDGDMEAAVAWLRKKGAAAAEKRVGKEASEGIISSYIHHSGKIGVMVELNCETDFVARTDDFQELARDLAMQIAASDPLAVSKDDVPAELVAKEREIYLDQAKEEGKPANIAEKIVEGRLRKFFEERTLLDQKYIKDPEKSVSDRIAETQAKLGEKIVVGRFARFKIGE</sequence>
<feature type="region of interest" description="Involved in Mg(2+) ion dislocation from EF-Tu" evidence="5">
    <location>
        <begin position="82"/>
        <end position="85"/>
    </location>
</feature>
<dbReference type="FunFam" id="1.10.286.20:FF:000001">
    <property type="entry name" value="Elongation factor Ts"/>
    <property type="match status" value="1"/>
</dbReference>
<dbReference type="InterPro" id="IPR001816">
    <property type="entry name" value="Transl_elong_EFTs/EF1B"/>
</dbReference>
<accession>A0AAE4ZAU8</accession>
<dbReference type="GO" id="GO:0003746">
    <property type="term" value="F:translation elongation factor activity"/>
    <property type="evidence" value="ECO:0007669"/>
    <property type="project" value="UniProtKB-UniRule"/>
</dbReference>
<evidence type="ECO:0000256" key="2">
    <source>
        <dbReference type="ARBA" id="ARBA00016956"/>
    </source>
</evidence>
<dbReference type="InterPro" id="IPR018101">
    <property type="entry name" value="Transl_elong_Ts_CS"/>
</dbReference>
<evidence type="ECO:0000256" key="3">
    <source>
        <dbReference type="ARBA" id="ARBA00022768"/>
    </source>
</evidence>
<gene>
    <name evidence="5 9" type="primary">tsf</name>
    <name evidence="9" type="ORF">GWO12_14195</name>
</gene>
<dbReference type="PANTHER" id="PTHR11741:SF0">
    <property type="entry name" value="ELONGATION FACTOR TS, MITOCHONDRIAL"/>
    <property type="match status" value="1"/>
</dbReference>
<dbReference type="Gene3D" id="1.10.8.10">
    <property type="entry name" value="DNA helicase RuvA subunit, C-terminal domain"/>
    <property type="match status" value="1"/>
</dbReference>
<dbReference type="PROSITE" id="PS01127">
    <property type="entry name" value="EF_TS_2"/>
    <property type="match status" value="1"/>
</dbReference>
<dbReference type="Pfam" id="PF00889">
    <property type="entry name" value="EF_TS"/>
    <property type="match status" value="1"/>
</dbReference>
<comment type="function">
    <text evidence="5 6">Associates with the EF-Tu.GDP complex and induces the exchange of GDP to GTP. It remains bound to the aminoacyl-tRNA.EF-Tu.GTP complex up to the GTP hydrolysis stage on the ribosome.</text>
</comment>
<dbReference type="FunFam" id="1.10.8.10:FF:000001">
    <property type="entry name" value="Elongation factor Ts"/>
    <property type="match status" value="1"/>
</dbReference>
<comment type="similarity">
    <text evidence="1 5 6">Belongs to the EF-Ts family.</text>
</comment>
<keyword evidence="4 5" id="KW-0648">Protein biosynthesis</keyword>
<protein>
    <recommendedName>
        <fullName evidence="2 5">Elongation factor Ts</fullName>
        <shortName evidence="5">EF-Ts</shortName>
    </recommendedName>
</protein>
<dbReference type="EMBL" id="JAACAK010000114">
    <property type="protein sequence ID" value="NIR76243.1"/>
    <property type="molecule type" value="Genomic_DNA"/>
</dbReference>
<keyword evidence="5" id="KW-0963">Cytoplasm</keyword>
<dbReference type="PROSITE" id="PS01126">
    <property type="entry name" value="EF_TS_1"/>
    <property type="match status" value="1"/>
</dbReference>
<dbReference type="PANTHER" id="PTHR11741">
    <property type="entry name" value="ELONGATION FACTOR TS"/>
    <property type="match status" value="1"/>
</dbReference>
<organism evidence="9 10">
    <name type="scientific">Candidatus Kutchimonas denitrificans</name>
    <dbReference type="NCBI Taxonomy" id="3056748"/>
    <lineage>
        <taxon>Bacteria</taxon>
        <taxon>Pseudomonadati</taxon>
        <taxon>Gemmatimonadota</taxon>
        <taxon>Gemmatimonadia</taxon>
        <taxon>Candidatus Palauibacterales</taxon>
        <taxon>Candidatus Palauibacteraceae</taxon>
        <taxon>Candidatus Kutchimonas</taxon>
    </lineage>
</organism>
<dbReference type="InterPro" id="IPR036402">
    <property type="entry name" value="EF-Ts_dimer_sf"/>
</dbReference>
<dbReference type="Gene3D" id="3.30.479.20">
    <property type="entry name" value="Elongation factor Ts, dimerisation domain"/>
    <property type="match status" value="1"/>
</dbReference>